<keyword evidence="2 5" id="KW-0690">Ribosome biogenesis</keyword>
<dbReference type="GO" id="GO:0005829">
    <property type="term" value="C:cytosol"/>
    <property type="evidence" value="ECO:0007669"/>
    <property type="project" value="TreeGrafter"/>
</dbReference>
<dbReference type="InterPro" id="IPR006839">
    <property type="entry name" value="DarP"/>
</dbReference>
<comment type="function">
    <text evidence="5">Member of a network of 50S ribosomal subunit biogenesis factors which assembles along the 30S-50S interface, preventing incorrect 23S rRNA structures from forming. Promotes peptidyl transferase center (PTC) maturation.</text>
</comment>
<dbReference type="HAMAP" id="MF_00765">
    <property type="entry name" value="DarP"/>
    <property type="match status" value="1"/>
</dbReference>
<evidence type="ECO:0000256" key="2">
    <source>
        <dbReference type="ARBA" id="ARBA00022517"/>
    </source>
</evidence>
<dbReference type="GO" id="GO:0019843">
    <property type="term" value="F:rRNA binding"/>
    <property type="evidence" value="ECO:0007669"/>
    <property type="project" value="UniProtKB-UniRule"/>
</dbReference>
<keyword evidence="7" id="KW-0067">ATP-binding</keyword>
<dbReference type="SUPFAM" id="SSF158710">
    <property type="entry name" value="PSPTO4464-like"/>
    <property type="match status" value="1"/>
</dbReference>
<organism evidence="7 8">
    <name type="scientific">Pseudoalteromonas rubra</name>
    <dbReference type="NCBI Taxonomy" id="43658"/>
    <lineage>
        <taxon>Bacteria</taxon>
        <taxon>Pseudomonadati</taxon>
        <taxon>Pseudomonadota</taxon>
        <taxon>Gammaproteobacteria</taxon>
        <taxon>Alteromonadales</taxon>
        <taxon>Pseudoalteromonadaceae</taxon>
        <taxon>Pseudoalteromonas</taxon>
    </lineage>
</organism>
<keyword evidence="1 5" id="KW-0963">Cytoplasm</keyword>
<keyword evidence="7" id="KW-0547">Nucleotide-binding</keyword>
<dbReference type="InterPro" id="IPR023153">
    <property type="entry name" value="DarP_sf"/>
</dbReference>
<evidence type="ECO:0000256" key="5">
    <source>
        <dbReference type="HAMAP-Rule" id="MF_00765"/>
    </source>
</evidence>
<comment type="similarity">
    <text evidence="5">Belongs to the DarP family.</text>
</comment>
<evidence type="ECO:0000256" key="1">
    <source>
        <dbReference type="ARBA" id="ARBA00022490"/>
    </source>
</evidence>
<gene>
    <name evidence="5" type="primary">darP</name>
    <name evidence="7" type="ORF">TW77_12455</name>
</gene>
<keyword evidence="3 5" id="KW-0699">rRNA-binding</keyword>
<dbReference type="GO" id="GO:1902626">
    <property type="term" value="P:assembly of large subunit precursor of preribosome"/>
    <property type="evidence" value="ECO:0007669"/>
    <property type="project" value="UniProtKB-UniRule"/>
</dbReference>
<dbReference type="GO" id="GO:0043022">
    <property type="term" value="F:ribosome binding"/>
    <property type="evidence" value="ECO:0007669"/>
    <property type="project" value="UniProtKB-UniRule"/>
</dbReference>
<keyword evidence="6" id="KW-0175">Coiled coil</keyword>
<reference evidence="7 8" key="1">
    <citation type="journal article" date="2015" name="BMC Genomics">
        <title>Genome mining reveals unlocked bioactive potential of marine Gram-negative bacteria.</title>
        <authorList>
            <person name="Machado H."/>
            <person name="Sonnenschein E.C."/>
            <person name="Melchiorsen J."/>
            <person name="Gram L."/>
        </authorList>
    </citation>
    <scope>NUCLEOTIDE SEQUENCE [LARGE SCALE GENOMIC DNA]</scope>
    <source>
        <strain evidence="7 8">S2471</strain>
    </source>
</reference>
<keyword evidence="4 5" id="KW-0694">RNA-binding</keyword>
<dbReference type="PATRIC" id="fig|43658.5.peg.2633"/>
<feature type="coiled-coil region" evidence="6">
    <location>
        <begin position="86"/>
        <end position="123"/>
    </location>
</feature>
<comment type="subcellular location">
    <subcellularLocation>
        <location evidence="5">Cytoplasm</location>
    </subcellularLocation>
    <text evidence="5">Associates with late stage pre-50S ribosomal subunits.</text>
</comment>
<proteinExistence type="inferred from homology"/>
<dbReference type="Gene3D" id="1.10.60.30">
    <property type="entry name" value="PSPTO4464-like domains"/>
    <property type="match status" value="2"/>
</dbReference>
<dbReference type="PANTHER" id="PTHR38101">
    <property type="entry name" value="UPF0307 PROTEIN YJGA"/>
    <property type="match status" value="1"/>
</dbReference>
<evidence type="ECO:0000256" key="6">
    <source>
        <dbReference type="SAM" id="Coils"/>
    </source>
</evidence>
<evidence type="ECO:0000256" key="3">
    <source>
        <dbReference type="ARBA" id="ARBA00022730"/>
    </source>
</evidence>
<dbReference type="Proteomes" id="UP000033452">
    <property type="component" value="Unassembled WGS sequence"/>
</dbReference>
<comment type="caution">
    <text evidence="7">The sequence shown here is derived from an EMBL/GenBank/DDBJ whole genome shotgun (WGS) entry which is preliminary data.</text>
</comment>
<dbReference type="EMBL" id="JXYA01000027">
    <property type="protein sequence ID" value="KJZ08226.1"/>
    <property type="molecule type" value="Genomic_DNA"/>
</dbReference>
<sequence>MAKKPTQEPEEEIIYVSKSELKRDAQQYHQLGVDIAQLGKKQREKLPLSPELVAAMDLADKLRGKHDAYRRHLNFVAKQLRTTSNVEELQQGLDLLLNRNNQAEVLLNQVEKLRDELIAKGDEKINELLEAHPTLERQKLRQLVRQAKKEHQAEKPGKGYKELFQLLKELILP</sequence>
<dbReference type="PIRSF" id="PIRSF016183">
    <property type="entry name" value="UCP016183"/>
    <property type="match status" value="1"/>
</dbReference>
<dbReference type="CDD" id="cd16331">
    <property type="entry name" value="YjgA-like"/>
    <property type="match status" value="1"/>
</dbReference>
<evidence type="ECO:0000313" key="7">
    <source>
        <dbReference type="EMBL" id="KJZ08226.1"/>
    </source>
</evidence>
<accession>A0A0F4QKS0</accession>
<dbReference type="Pfam" id="PF04751">
    <property type="entry name" value="DarP"/>
    <property type="match status" value="1"/>
</dbReference>
<dbReference type="OrthoDB" id="5293604at2"/>
<dbReference type="PANTHER" id="PTHR38101:SF1">
    <property type="entry name" value="UPF0307 PROTEIN YJGA"/>
    <property type="match status" value="1"/>
</dbReference>
<dbReference type="GO" id="GO:0005524">
    <property type="term" value="F:ATP binding"/>
    <property type="evidence" value="ECO:0007669"/>
    <property type="project" value="UniProtKB-KW"/>
</dbReference>
<evidence type="ECO:0000256" key="4">
    <source>
        <dbReference type="ARBA" id="ARBA00022884"/>
    </source>
</evidence>
<evidence type="ECO:0000313" key="8">
    <source>
        <dbReference type="Proteomes" id="UP000033452"/>
    </source>
</evidence>
<keyword evidence="8" id="KW-1185">Reference proteome</keyword>
<dbReference type="RefSeq" id="WP_046005311.1">
    <property type="nucleotide sequence ID" value="NZ_JXYA01000027.1"/>
</dbReference>
<name>A0A0F4QKS0_9GAMM</name>
<protein>
    <recommendedName>
        <fullName evidence="5">Dual-action ribosomal maturation protein DarP</fullName>
    </recommendedName>
    <alternativeName>
        <fullName evidence="5">Large ribosomal subunit assembly factor DarP</fullName>
    </alternativeName>
</protein>
<dbReference type="AlphaFoldDB" id="A0A0F4QKS0"/>
<dbReference type="NCBIfam" id="NF003593">
    <property type="entry name" value="PRK05255.1-1"/>
    <property type="match status" value="1"/>
</dbReference>